<organism evidence="2">
    <name type="scientific">marine sediment metagenome</name>
    <dbReference type="NCBI Taxonomy" id="412755"/>
    <lineage>
        <taxon>unclassified sequences</taxon>
        <taxon>metagenomes</taxon>
        <taxon>ecological metagenomes</taxon>
    </lineage>
</organism>
<dbReference type="Pfam" id="PF23355">
    <property type="entry name" value="IFT52_GIFT"/>
    <property type="match status" value="1"/>
</dbReference>
<sequence length="314" mass="35530">MDNIMSKEVAVGFDYTHNNKLTIENNAFTDFIQYCFTSGFKLGKIEAGITYDKLEKYDLFIIGVPNLGPELDSDEIKDLVDYVKKGGSLLVINDGGGDYENRNNLSDLTKNFGINFNSDRLYDNKYFSKNNSHPIIKDFRSHFITSDIHKIIHSNGCTLSIDKSIESEEIDVNSIVFSSENTSWHSIFTGDGWEDESKQNLSIIGAVHYYLGKVVAIGNLSIFSSLNKSYGIKAANNFKLVSNIISWLLNKAKSKGEQAVQPIFATIALNQDHYFWIKEMIDIGKYNNIEELVNFALRIAKLKIKEGLKDDQDR</sequence>
<comment type="caution">
    <text evidence="2">The sequence shown here is derived from an EMBL/GenBank/DDBJ whole genome shotgun (WGS) entry which is preliminary data.</text>
</comment>
<evidence type="ECO:0000259" key="1">
    <source>
        <dbReference type="Pfam" id="PF23355"/>
    </source>
</evidence>
<protein>
    <recommendedName>
        <fullName evidence="1">IFT52 GIFT domain-containing protein</fullName>
    </recommendedName>
</protein>
<name>A0A0F9D854_9ZZZZ</name>
<gene>
    <name evidence="2" type="ORF">LCGC14_2311070</name>
</gene>
<evidence type="ECO:0000313" key="2">
    <source>
        <dbReference type="EMBL" id="KKL49881.1"/>
    </source>
</evidence>
<dbReference type="InterPro" id="IPR055458">
    <property type="entry name" value="IFT52_GIFT"/>
</dbReference>
<feature type="domain" description="IFT52 GIFT" evidence="1">
    <location>
        <begin position="32"/>
        <end position="128"/>
    </location>
</feature>
<dbReference type="EMBL" id="LAZR01032799">
    <property type="protein sequence ID" value="KKL49881.1"/>
    <property type="molecule type" value="Genomic_DNA"/>
</dbReference>
<reference evidence="2" key="1">
    <citation type="journal article" date="2015" name="Nature">
        <title>Complex archaea that bridge the gap between prokaryotes and eukaryotes.</title>
        <authorList>
            <person name="Spang A."/>
            <person name="Saw J.H."/>
            <person name="Jorgensen S.L."/>
            <person name="Zaremba-Niedzwiedzka K."/>
            <person name="Martijn J."/>
            <person name="Lind A.E."/>
            <person name="van Eijk R."/>
            <person name="Schleper C."/>
            <person name="Guy L."/>
            <person name="Ettema T.J."/>
        </authorList>
    </citation>
    <scope>NUCLEOTIDE SEQUENCE</scope>
</reference>
<dbReference type="SUPFAM" id="SSF52317">
    <property type="entry name" value="Class I glutamine amidotransferase-like"/>
    <property type="match status" value="1"/>
</dbReference>
<proteinExistence type="predicted"/>
<dbReference type="AlphaFoldDB" id="A0A0F9D854"/>
<accession>A0A0F9D854</accession>
<dbReference type="Gene3D" id="3.40.50.880">
    <property type="match status" value="1"/>
</dbReference>
<dbReference type="InterPro" id="IPR029062">
    <property type="entry name" value="Class_I_gatase-like"/>
</dbReference>